<evidence type="ECO:0000313" key="8">
    <source>
        <dbReference type="EMBL" id="EAR84411.3"/>
    </source>
</evidence>
<feature type="compositionally biased region" description="Acidic residues" evidence="7">
    <location>
        <begin position="85"/>
        <end position="100"/>
    </location>
</feature>
<evidence type="ECO:0007829" key="11">
    <source>
        <dbReference type="PDB" id="7F4M"/>
    </source>
</evidence>
<feature type="binding site" evidence="11 13">
    <location>
        <position position="238"/>
    </location>
    <ligand>
        <name>S-adenosyl-L-methionine</name>
        <dbReference type="ChEBI" id="CHEBI:59789"/>
        <label>2</label>
    </ligand>
</feature>
<keyword evidence="9" id="KW-1185">Reference proteome</keyword>
<dbReference type="PDB" id="9O6K">
    <property type="method" value="EM"/>
    <property type="resolution" value="3.59 A"/>
    <property type="chains" value="B=57-428"/>
</dbReference>
<dbReference type="EMDB" id="EMD-70174"/>
<dbReference type="PDB" id="8XYP">
    <property type="method" value="EM"/>
    <property type="resolution" value="2.54 A"/>
    <property type="chains" value="A=57-428"/>
</dbReference>
<dbReference type="SUPFAM" id="SSF53335">
    <property type="entry name" value="S-adenosyl-L-methionine-dependent methyltransferases"/>
    <property type="match status" value="1"/>
</dbReference>
<feature type="binding site" evidence="12 19">
    <location>
        <position position="238"/>
    </location>
    <ligand>
        <name>S-adenosyl-L-homocysteine</name>
        <dbReference type="ChEBI" id="CHEBI:57856"/>
        <label>2</label>
    </ligand>
</feature>
<evidence type="ECO:0000256" key="3">
    <source>
        <dbReference type="ARBA" id="ARBA00022679"/>
    </source>
</evidence>
<keyword evidence="10 11" id="KW-0002">3D-structure</keyword>
<sequence>MKKEQQFLIFKKSLIIAQKRKEINIKQLKQQFKNFLFVQIFSIIKLKLQDIIIKFKMSKAVNKKGLRPRKSDSILDHIKNKLDQEFLEDNENGEQSDEDYDQKSLNKAKKPYKKRQTQNGSELVISQQKTKAKASANNKKSAKNSQKLDEEEKIVEEEDLSPQKNGAVSEDDQQQEASTQEDDYLDRLPKSKKGLQGLLQDIEKRILHYKQLFFKEQNEIANGKRSMVPDNSIPICSDVTKLNFQALIDAQMRHAGKMFDVIMMDPPWQLSSSQPSRGVAIAYDSLSDEKIQNMPIQSLQQDGFIFVWAINAKYRVTIKMIENWGYKLVDEITWVKKTVNGKIAKGHGFYLQHAKESCLIGVKGDVDNGRFKKNIASDVIFSERRGQSQKPEEIYQYINQLCPNGNYLEIFARRNNLHDNWVSIGNEL</sequence>
<evidence type="ECO:0007829" key="15">
    <source>
        <dbReference type="PDB" id="7F4T"/>
    </source>
</evidence>
<dbReference type="Pfam" id="PF05063">
    <property type="entry name" value="MT-A70"/>
    <property type="match status" value="1"/>
</dbReference>
<dbReference type="PDB" id="8XYL">
    <property type="method" value="EM"/>
    <property type="resolution" value="2.79 A"/>
    <property type="chains" value="A=57-428"/>
</dbReference>
<dbReference type="PDB" id="7F4O">
    <property type="method" value="X-ray"/>
    <property type="resolution" value="3.10 A"/>
    <property type="chains" value="A=182-428"/>
</dbReference>
<dbReference type="PANTHER" id="PTHR12829">
    <property type="entry name" value="N6-ADENOSINE-METHYLTRANSFERASE"/>
    <property type="match status" value="1"/>
</dbReference>
<dbReference type="FunFam" id="3.40.50.150:FF:000426">
    <property type="entry name" value="Putative N6-adenosine-methyltransferase"/>
    <property type="match status" value="1"/>
</dbReference>
<dbReference type="EMDB" id="EMD-38782"/>
<dbReference type="PDB" id="8XYX">
    <property type="method" value="EM"/>
    <property type="resolution" value="2.80 A"/>
    <property type="chains" value="A=57-428"/>
</dbReference>
<feature type="binding site" evidence="11 13">
    <location>
        <position position="413"/>
    </location>
    <ligand>
        <name>S-adenosyl-L-methionine</name>
        <dbReference type="ChEBI" id="CHEBI:59789"/>
        <label>2</label>
    </ligand>
</feature>
<evidence type="ECO:0000256" key="7">
    <source>
        <dbReference type="SAM" id="MobiDB-lite"/>
    </source>
</evidence>
<dbReference type="PDB" id="7F4N">
    <property type="method" value="X-ray"/>
    <property type="resolution" value="3.12 A"/>
    <property type="chains" value="C/D=182-428"/>
</dbReference>
<dbReference type="eggNOG" id="KOG2098">
    <property type="taxonomic scope" value="Eukaryota"/>
</dbReference>
<dbReference type="EMDB" id="EMD-38781"/>
<feature type="binding site" evidence="17">
    <location>
        <position position="427"/>
    </location>
    <ligand>
        <name>S-adenosyl-L-methionine</name>
        <dbReference type="ChEBI" id="CHEBI:59789"/>
        <label>1</label>
    </ligand>
</feature>
<feature type="binding site" evidence="11 13">
    <location>
        <position position="426"/>
    </location>
    <ligand>
        <name>S-adenosyl-L-methionine</name>
        <dbReference type="ChEBI" id="CHEBI:59789"/>
        <label>2</label>
    </ligand>
</feature>
<evidence type="ECO:0007829" key="20">
    <source>
        <dbReference type="PDB" id="8XYQ"/>
    </source>
</evidence>
<organism evidence="8 9">
    <name type="scientific">Tetrahymena thermophila (strain SB210)</name>
    <dbReference type="NCBI Taxonomy" id="312017"/>
    <lineage>
        <taxon>Eukaryota</taxon>
        <taxon>Sar</taxon>
        <taxon>Alveolata</taxon>
        <taxon>Ciliophora</taxon>
        <taxon>Intramacronucleata</taxon>
        <taxon>Oligohymenophorea</taxon>
        <taxon>Hymenostomatida</taxon>
        <taxon>Tetrahymenina</taxon>
        <taxon>Tetrahymenidae</taxon>
        <taxon>Tetrahymena</taxon>
    </lineage>
</organism>
<feature type="binding site" evidence="22">
    <location>
        <position position="426"/>
    </location>
    <ligand>
        <name>S-adenosyl-L-homocysteine</name>
        <dbReference type="ChEBI" id="CHEBI:57856"/>
        <label>4</label>
    </ligand>
</feature>
<evidence type="ECO:0007829" key="19">
    <source>
        <dbReference type="PDB" id="8XYP"/>
    </source>
</evidence>
<feature type="binding site" evidence="14">
    <location>
        <position position="416"/>
    </location>
    <ligand>
        <name>S-adenosyl-L-homocysteine</name>
        <dbReference type="ChEBI" id="CHEBI:57856"/>
        <label>1</label>
    </ligand>
</feature>
<evidence type="ECO:0007829" key="14">
    <source>
        <dbReference type="PDB" id="7F4Q"/>
    </source>
</evidence>
<dbReference type="PDB" id="7F4S">
    <property type="method" value="X-ray"/>
    <property type="resolution" value="3.09 A"/>
    <property type="chains" value="A/B/C=227-428"/>
</dbReference>
<dbReference type="OrthoDB" id="10262526at2759"/>
<comment type="catalytic activity">
    <reaction evidence="5">
        <text>an adenosine in mRNA + S-adenosyl-L-methionine = an N(6)-methyladenosine in mRNA + S-adenosyl-L-homocysteine + H(+)</text>
        <dbReference type="Rhea" id="RHEA:55584"/>
        <dbReference type="Rhea" id="RHEA-COMP:12414"/>
        <dbReference type="Rhea" id="RHEA-COMP:12417"/>
        <dbReference type="ChEBI" id="CHEBI:15378"/>
        <dbReference type="ChEBI" id="CHEBI:57856"/>
        <dbReference type="ChEBI" id="CHEBI:59789"/>
        <dbReference type="ChEBI" id="CHEBI:74411"/>
        <dbReference type="ChEBI" id="CHEBI:74449"/>
        <dbReference type="EC" id="2.1.1.348"/>
    </reaction>
</comment>
<evidence type="ECO:0000256" key="2">
    <source>
        <dbReference type="ARBA" id="ARBA00022603"/>
    </source>
</evidence>
<proteinExistence type="evidence at protein level"/>
<protein>
    <recommendedName>
        <fullName evidence="1">mRNA m(6)A methyltransferase</fullName>
        <ecNumber evidence="1">2.1.1.348</ecNumber>
    </recommendedName>
</protein>
<dbReference type="PDB" id="7F4M">
    <property type="method" value="X-ray"/>
    <property type="resolution" value="3.58 A"/>
    <property type="chains" value="C/D=182-428"/>
</dbReference>
<dbReference type="PDB" id="7F4P">
    <property type="method" value="X-ray"/>
    <property type="resolution" value="2.98 A"/>
    <property type="chains" value="A=182-428"/>
</dbReference>
<keyword evidence="2" id="KW-0489">Methyltransferase</keyword>
<feature type="binding site" evidence="19">
    <location>
        <position position="390"/>
    </location>
    <ligand>
        <name>S-adenosyl-L-homocysteine</name>
        <dbReference type="ChEBI" id="CHEBI:57856"/>
        <label>2</label>
    </ligand>
</feature>
<feature type="binding site" evidence="11 13">
    <location>
        <position position="415"/>
    </location>
    <ligand>
        <name>S-adenosyl-L-methionine</name>
        <dbReference type="ChEBI" id="CHEBI:59789"/>
        <label>2</label>
    </ligand>
</feature>
<dbReference type="EMDB" id="EMD-33854"/>
<feature type="region of interest" description="Disordered" evidence="7">
    <location>
        <begin position="85"/>
        <end position="189"/>
    </location>
</feature>
<feature type="binding site" evidence="17">
    <location>
        <position position="238"/>
    </location>
    <ligand>
        <name>S-adenosyl-L-methionine</name>
        <dbReference type="ChEBI" id="CHEBI:59789"/>
        <label>1</label>
    </ligand>
</feature>
<feature type="binding site" evidence="11 13">
    <location>
        <position position="427"/>
    </location>
    <ligand>
        <name>S-adenosyl-L-methionine</name>
        <dbReference type="ChEBI" id="CHEBI:59789"/>
        <label>2</label>
    </ligand>
</feature>
<evidence type="ECO:0007829" key="16">
    <source>
        <dbReference type="PDB" id="7YI8"/>
    </source>
</evidence>
<feature type="binding site" evidence="13 21">
    <location>
        <position position="390"/>
    </location>
    <ligand>
        <name>S-adenosyl-L-methionine</name>
        <dbReference type="ChEBI" id="CHEBI:59789"/>
        <label>2</label>
    </ligand>
</feature>
<dbReference type="GeneID" id="7830321"/>
<feature type="binding site" evidence="17">
    <location>
        <position position="239"/>
    </location>
    <ligand>
        <name>S-adenosyl-L-methionine</name>
        <dbReference type="ChEBI" id="CHEBI:59789"/>
        <label>1</label>
    </ligand>
</feature>
<reference evidence="22" key="5">
    <citation type="submission" date="2025-04" db="PDB data bank">
        <title>Cryo-EM structure of AMT1-AMT7-AMTP1-AMTP2 complex.</title>
        <authorList>
            <person name="Song J."/>
            <person name="Shao Z."/>
        </authorList>
    </citation>
    <scope>STRUCTURE BY ELECTRON MICROSCOPY (3.59 ANGSTROMS) OF 57-428 IN COMPLEX WITH S-ADENOSYL-L-HOMOCYSTEINE</scope>
</reference>
<dbReference type="EMDB" id="EMD-38777"/>
<dbReference type="PROSITE" id="PS51143">
    <property type="entry name" value="MT_A70"/>
    <property type="match status" value="1"/>
</dbReference>
<dbReference type="EMDB" id="EMD-33853"/>
<reference evidence="18 19" key="4">
    <citation type="submission" date="2024-01" db="PDB data bank">
        <title>Structures of Tetrahymena DNA methyltransferase MTA1c.</title>
        <authorList>
            <person name="Xu Q."/>
            <person name="Xie Y."/>
            <person name="Shi Z."/>
        </authorList>
    </citation>
    <scope>STRUCTURE BY ELECTRON MICROSCOPY (2.54 ANGSTROMS) OF 57-428 IN COMPLEX WITH S-ADENOSYL-L-HOMOCYSTEINE AND S-ADENOSYL-L-METHIONINE</scope>
</reference>
<dbReference type="InterPro" id="IPR029063">
    <property type="entry name" value="SAM-dependent_MTases_sf"/>
</dbReference>
<accession>Q22GC0</accession>
<feature type="binding site" evidence="13 15">
    <location>
        <position position="416"/>
    </location>
    <ligand>
        <name>S-adenosyl-L-methionine</name>
        <dbReference type="ChEBI" id="CHEBI:59789"/>
        <label>2</label>
    </ligand>
</feature>
<evidence type="ECO:0007829" key="17">
    <source>
        <dbReference type="PDB" id="7YI9"/>
    </source>
</evidence>
<dbReference type="EMDB" id="EMD-38780"/>
<feature type="binding site" evidence="14">
    <location>
        <position position="426"/>
    </location>
    <ligand>
        <name>S-adenosyl-L-homocysteine</name>
        <dbReference type="ChEBI" id="CHEBI:57856"/>
        <label>1</label>
    </ligand>
</feature>
<dbReference type="Proteomes" id="UP000009168">
    <property type="component" value="Unassembled WGS sequence"/>
</dbReference>
<dbReference type="EMDB" id="EMD-38786"/>
<evidence type="ECO:0007829" key="13">
    <source>
        <dbReference type="PDB" id="7F4P"/>
    </source>
</evidence>
<dbReference type="PDB" id="7YI9">
    <property type="method" value="EM"/>
    <property type="resolution" value="2.60 A"/>
    <property type="chains" value="B=57-428"/>
</dbReference>
<reference evidence="10 11" key="2">
    <citation type="journal article" date="2022" name="Nat. Commun.">
        <title>Structural basis for MTA1c-mediated DNA N6-adenine methylation.</title>
        <authorList>
            <person name="Chen J."/>
            <person name="Hu R."/>
            <person name="Chen Y."/>
            <person name="Lin X."/>
            <person name="Xiang W."/>
            <person name="Chen H."/>
            <person name="Yao C."/>
            <person name="Liu L."/>
        </authorList>
    </citation>
    <scope>X-RAY CRYSTALLOGRAPHY (1.83 ANGSTROMS) OF 227-428 IN COMPLEX WITH S-ADENOSYL-L-HOMOCYSTEINE AND S-ADENOSYL-L-METHIONINE</scope>
</reference>
<feature type="binding site" evidence="12 19">
    <location>
        <position position="416"/>
    </location>
    <ligand>
        <name>S-adenosyl-L-homocysteine</name>
        <dbReference type="ChEBI" id="CHEBI:57856"/>
        <label>2</label>
    </ligand>
</feature>
<feature type="binding site" evidence="20">
    <location>
        <position position="238"/>
    </location>
    <ligand>
        <name>S-adenosyl-L-methionine</name>
        <dbReference type="ChEBI" id="CHEBI:59789"/>
        <label>3</label>
    </ligand>
</feature>
<feature type="compositionally biased region" description="Acidic residues" evidence="7">
    <location>
        <begin position="169"/>
        <end position="184"/>
    </location>
</feature>
<evidence type="ECO:0000256" key="1">
    <source>
        <dbReference type="ARBA" id="ARBA00012160"/>
    </source>
</evidence>
<keyword evidence="4 11" id="KW-0949">S-adenosyl-L-methionine</keyword>
<feature type="binding site" evidence="16">
    <location>
        <position position="388"/>
    </location>
    <ligand>
        <name>S-adenosyl-L-homocysteine</name>
        <dbReference type="ChEBI" id="CHEBI:57856"/>
        <label>3</label>
    </ligand>
</feature>
<feature type="binding site" evidence="16">
    <location>
        <position position="427"/>
    </location>
    <ligand>
        <name>S-adenosyl-L-homocysteine</name>
        <dbReference type="ChEBI" id="CHEBI:57856"/>
        <label>3</label>
    </ligand>
</feature>
<dbReference type="InterPro" id="IPR007757">
    <property type="entry name" value="MT-A70-like"/>
</dbReference>
<evidence type="ECO:0007829" key="22">
    <source>
        <dbReference type="PDB" id="9O6K"/>
    </source>
</evidence>
<feature type="binding site" evidence="12">
    <location>
        <position position="426"/>
    </location>
    <ligand>
        <name>S-adenosyl-L-homocysteine</name>
        <dbReference type="ChEBI" id="CHEBI:57856"/>
        <label>2</label>
    </ligand>
</feature>
<comment type="similarity">
    <text evidence="6">Belongs to the MT-A70-like family.</text>
</comment>
<evidence type="ECO:0007829" key="10">
    <source>
        <dbReference type="PDB" id="7F4L"/>
    </source>
</evidence>
<feature type="binding site" evidence="17">
    <location>
        <position position="426"/>
    </location>
    <ligand>
        <name>S-adenosyl-L-methionine</name>
        <dbReference type="ChEBI" id="CHEBI:59789"/>
        <label>1</label>
    </ligand>
</feature>
<dbReference type="EC" id="2.1.1.348" evidence="1"/>
<feature type="binding site" evidence="12 19">
    <location>
        <position position="415"/>
    </location>
    <ligand>
        <name>S-adenosyl-L-homocysteine</name>
        <dbReference type="ChEBI" id="CHEBI:57856"/>
        <label>2</label>
    </ligand>
</feature>
<evidence type="ECO:0000256" key="6">
    <source>
        <dbReference type="PROSITE-ProRule" id="PRU00489"/>
    </source>
</evidence>
<feature type="binding site" evidence="11 13">
    <location>
        <position position="239"/>
    </location>
    <ligand>
        <name>S-adenosyl-L-methionine</name>
        <dbReference type="ChEBI" id="CHEBI:59789"/>
        <label>2</label>
    </ligand>
</feature>
<evidence type="ECO:0007829" key="18">
    <source>
        <dbReference type="PDB" id="8XYL"/>
    </source>
</evidence>
<dbReference type="GO" id="GO:0001734">
    <property type="term" value="F:mRNA m(6)A methyltransferase activity"/>
    <property type="evidence" value="ECO:0007669"/>
    <property type="project" value="UniProtKB-EC"/>
</dbReference>
<dbReference type="AlphaFoldDB" id="Q22GC0"/>
<dbReference type="PDB" id="8XYQ">
    <property type="method" value="EM"/>
    <property type="resolution" value="2.80 A"/>
    <property type="chains" value="A=57-428"/>
</dbReference>
<dbReference type="PDB" id="7YI8">
    <property type="method" value="EM"/>
    <property type="resolution" value="2.70 A"/>
    <property type="chains" value="B=57-428"/>
</dbReference>
<dbReference type="PDB" id="7F4Q">
    <property type="method" value="X-ray"/>
    <property type="resolution" value="3.42 A"/>
    <property type="chains" value="A=182-428"/>
</dbReference>
<dbReference type="STRING" id="312017.Q22GC0"/>
<reference evidence="16 17" key="3">
    <citation type="journal article" date="2023" name="Cell Discov.">
        <title>Structural insights into DNA N&lt;sup&gt;6&lt;/sup&gt;-adenine methylation by the MTA1 complex.</title>
        <authorList>
            <person name="Yan J."/>
            <person name="Liu F."/>
            <person name="Guan Z."/>
            <person name="Yan X."/>
            <person name="Jin X."/>
            <person name="Wang Q."/>
            <person name="Wang Z."/>
            <person name="Yan J."/>
            <person name="Zhang D."/>
            <person name="Liu Z."/>
            <person name="Wu S."/>
            <person name="Yin P."/>
        </authorList>
    </citation>
    <scope>STRUCTURE BY ELECTRON MICROSCOPY (2.60 ANGSTROMS) OF 57-428 IN COMPLEX WITH S-ADENOSYL-L-HOMOCYSTEINE AND S-ADENOSYL-L-METHIONINE</scope>
</reference>
<dbReference type="Gene3D" id="3.40.50.150">
    <property type="entry name" value="Vaccinia Virus protein VP39"/>
    <property type="match status" value="1"/>
</dbReference>
<dbReference type="SMR" id="Q22GC0"/>
<dbReference type="EMDB" id="EMD-38787"/>
<dbReference type="PDB" id="7F4T">
    <property type="method" value="X-ray"/>
    <property type="resolution" value="3.68 A"/>
    <property type="chains" value="A/E/H/K=182-428"/>
</dbReference>
<evidence type="ECO:0007829" key="21">
    <source>
        <dbReference type="PDB" id="8XYX"/>
    </source>
</evidence>
<dbReference type="GO" id="GO:0005634">
    <property type="term" value="C:nucleus"/>
    <property type="evidence" value="ECO:0007669"/>
    <property type="project" value="TreeGrafter"/>
</dbReference>
<feature type="binding site" evidence="20">
    <location>
        <position position="427"/>
    </location>
    <ligand>
        <name>S-adenosyl-L-methionine</name>
        <dbReference type="ChEBI" id="CHEBI:59789"/>
        <label>3</label>
    </ligand>
</feature>
<feature type="binding site" evidence="20">
    <location>
        <position position="239"/>
    </location>
    <ligand>
        <name>S-adenosyl-L-methionine</name>
        <dbReference type="ChEBI" id="CHEBI:59789"/>
        <label>3</label>
    </ligand>
</feature>
<name>Q22GC0_TETTS</name>
<evidence type="ECO:0000256" key="4">
    <source>
        <dbReference type="ARBA" id="ARBA00022691"/>
    </source>
</evidence>
<evidence type="ECO:0000256" key="5">
    <source>
        <dbReference type="ARBA" id="ARBA00048957"/>
    </source>
</evidence>
<evidence type="ECO:0000313" key="9">
    <source>
        <dbReference type="Proteomes" id="UP000009168"/>
    </source>
</evidence>
<feature type="binding site" evidence="22">
    <location>
        <position position="416"/>
    </location>
    <ligand>
        <name>S-adenosyl-L-homocysteine</name>
        <dbReference type="ChEBI" id="CHEBI:57856"/>
        <label>4</label>
    </ligand>
</feature>
<dbReference type="PDB" id="7F4L">
    <property type="method" value="X-ray"/>
    <property type="resolution" value="2.72 A"/>
    <property type="chains" value="C/D=182-428"/>
</dbReference>
<feature type="compositionally biased region" description="Acidic residues" evidence="7">
    <location>
        <begin position="149"/>
        <end position="160"/>
    </location>
</feature>
<dbReference type="PDB" id="7F4R">
    <property type="method" value="X-ray"/>
    <property type="resolution" value="1.83 A"/>
    <property type="chains" value="A/B/C/D=227-428"/>
</dbReference>
<keyword evidence="3" id="KW-0808">Transferase</keyword>
<feature type="binding site" evidence="16">
    <location>
        <position position="426"/>
    </location>
    <ligand>
        <name>S-adenosyl-L-homocysteine</name>
        <dbReference type="ChEBI" id="CHEBI:57856"/>
        <label>3</label>
    </ligand>
</feature>
<dbReference type="KEGG" id="tet:TTHERM_00704040"/>
<feature type="compositionally biased region" description="Basic residues" evidence="7">
    <location>
        <begin position="106"/>
        <end position="116"/>
    </location>
</feature>
<gene>
    <name evidence="8" type="ORF">TTHERM_00704040</name>
</gene>
<feature type="binding site" evidence="12 19">
    <location>
        <position position="413"/>
    </location>
    <ligand>
        <name>S-adenosyl-L-homocysteine</name>
        <dbReference type="ChEBI" id="CHEBI:57856"/>
        <label>2</label>
    </ligand>
</feature>
<reference evidence="9" key="1">
    <citation type="journal article" date="2006" name="PLoS Biol.">
        <title>Macronuclear genome sequence of the ciliate Tetrahymena thermophila, a model eukaryote.</title>
        <authorList>
            <person name="Eisen J.A."/>
            <person name="Coyne R.S."/>
            <person name="Wu M."/>
            <person name="Wu D."/>
            <person name="Thiagarajan M."/>
            <person name="Wortman J.R."/>
            <person name="Badger J.H."/>
            <person name="Ren Q."/>
            <person name="Amedeo P."/>
            <person name="Jones K.M."/>
            <person name="Tallon L.J."/>
            <person name="Delcher A.L."/>
            <person name="Salzberg S.L."/>
            <person name="Silva J.C."/>
            <person name="Haas B.J."/>
            <person name="Majoros W.H."/>
            <person name="Farzad M."/>
            <person name="Carlton J.M."/>
            <person name="Smith R.K. Jr."/>
            <person name="Garg J."/>
            <person name="Pearlman R.E."/>
            <person name="Karrer K.M."/>
            <person name="Sun L."/>
            <person name="Manning G."/>
            <person name="Elde N.C."/>
            <person name="Turkewitz A.P."/>
            <person name="Asai D.J."/>
            <person name="Wilkes D.E."/>
            <person name="Wang Y."/>
            <person name="Cai H."/>
            <person name="Collins K."/>
            <person name="Stewart B.A."/>
            <person name="Lee S.R."/>
            <person name="Wilamowska K."/>
            <person name="Weinberg Z."/>
            <person name="Ruzzo W.L."/>
            <person name="Wloga D."/>
            <person name="Gaertig J."/>
            <person name="Frankel J."/>
            <person name="Tsao C.-C."/>
            <person name="Gorovsky M.A."/>
            <person name="Keeling P.J."/>
            <person name="Waller R.F."/>
            <person name="Patron N.J."/>
            <person name="Cherry J.M."/>
            <person name="Stover N.A."/>
            <person name="Krieger C.J."/>
            <person name="del Toro C."/>
            <person name="Ryder H.F."/>
            <person name="Williamson S.C."/>
            <person name="Barbeau R.A."/>
            <person name="Hamilton E.P."/>
            <person name="Orias E."/>
        </authorList>
    </citation>
    <scope>NUCLEOTIDE SEQUENCE [LARGE SCALE GENOMIC DNA]</scope>
    <source>
        <strain evidence="9">SB210</strain>
    </source>
</reference>
<dbReference type="PANTHER" id="PTHR12829:SF7">
    <property type="entry name" value="N6-ADENOSINE-METHYLTRANSFERASE CATALYTIC SUBUNIT"/>
    <property type="match status" value="1"/>
</dbReference>
<feature type="binding site" evidence="12 19">
    <location>
        <position position="239"/>
    </location>
    <ligand>
        <name>S-adenosyl-L-homocysteine</name>
        <dbReference type="ChEBI" id="CHEBI:57856"/>
        <label>2</label>
    </ligand>
</feature>
<feature type="binding site" evidence="14">
    <location>
        <position position="390"/>
    </location>
    <ligand>
        <name>S-adenosyl-L-homocysteine</name>
        <dbReference type="ChEBI" id="CHEBI:57856"/>
        <label>1</label>
    </ligand>
</feature>
<feature type="binding site" evidence="12 19">
    <location>
        <position position="427"/>
    </location>
    <ligand>
        <name>S-adenosyl-L-homocysteine</name>
        <dbReference type="ChEBI" id="CHEBI:57856"/>
        <label>2</label>
    </ligand>
</feature>
<evidence type="ECO:0007829" key="12">
    <source>
        <dbReference type="PDB" id="7F4N"/>
    </source>
</evidence>
<feature type="compositionally biased region" description="Low complexity" evidence="7">
    <location>
        <begin position="126"/>
        <end position="145"/>
    </location>
</feature>
<feature type="binding site" evidence="16">
    <location>
        <position position="238"/>
    </location>
    <ligand>
        <name>S-adenosyl-L-homocysteine</name>
        <dbReference type="ChEBI" id="CHEBI:57856"/>
        <label>3</label>
    </ligand>
</feature>
<dbReference type="GO" id="GO:0032259">
    <property type="term" value="P:methylation"/>
    <property type="evidence" value="ECO:0007669"/>
    <property type="project" value="UniProtKB-KW"/>
</dbReference>
<feature type="binding site" evidence="14">
    <location>
        <position position="239"/>
    </location>
    <ligand>
        <name>S-adenosyl-L-homocysteine</name>
        <dbReference type="ChEBI" id="CHEBI:57856"/>
        <label>1</label>
    </ligand>
</feature>
<dbReference type="EMBL" id="GG662460">
    <property type="protein sequence ID" value="EAR84411.3"/>
    <property type="molecule type" value="Genomic_DNA"/>
</dbReference>
<dbReference type="GO" id="GO:0036396">
    <property type="term" value="C:RNA N6-methyladenosine methyltransferase complex"/>
    <property type="evidence" value="ECO:0007669"/>
    <property type="project" value="TreeGrafter"/>
</dbReference>
<dbReference type="RefSeq" id="XP_001032074.3">
    <property type="nucleotide sequence ID" value="XM_001032074.3"/>
</dbReference>
<feature type="binding site" evidence="14">
    <location>
        <position position="238"/>
    </location>
    <ligand>
        <name>S-adenosyl-L-homocysteine</name>
        <dbReference type="ChEBI" id="CHEBI:57856"/>
        <label>1</label>
    </ligand>
</feature>
<dbReference type="HOGENOM" id="CLU_063369_1_0_1"/>
<dbReference type="InParanoid" id="Q22GC0"/>
<feature type="binding site" evidence="14">
    <location>
        <position position="415"/>
    </location>
    <ligand>
        <name>S-adenosyl-L-homocysteine</name>
        <dbReference type="ChEBI" id="CHEBI:57856"/>
        <label>1</label>
    </ligand>
</feature>